<organism evidence="1 2">
    <name type="scientific">Entomophthora muscae</name>
    <dbReference type="NCBI Taxonomy" id="34485"/>
    <lineage>
        <taxon>Eukaryota</taxon>
        <taxon>Fungi</taxon>
        <taxon>Fungi incertae sedis</taxon>
        <taxon>Zoopagomycota</taxon>
        <taxon>Entomophthoromycotina</taxon>
        <taxon>Entomophthoromycetes</taxon>
        <taxon>Entomophthorales</taxon>
        <taxon>Entomophthoraceae</taxon>
        <taxon>Entomophthora</taxon>
    </lineage>
</organism>
<reference evidence="1" key="1">
    <citation type="submission" date="2022-04" db="EMBL/GenBank/DDBJ databases">
        <title>Genome of the entomopathogenic fungus Entomophthora muscae.</title>
        <authorList>
            <person name="Elya C."/>
            <person name="Lovett B.R."/>
            <person name="Lee E."/>
            <person name="Macias A.M."/>
            <person name="Hajek A.E."/>
            <person name="De Bivort B.L."/>
            <person name="Kasson M.T."/>
            <person name="De Fine Licht H.H."/>
            <person name="Stajich J.E."/>
        </authorList>
    </citation>
    <scope>NUCLEOTIDE SEQUENCE</scope>
    <source>
        <strain evidence="1">Berkeley</strain>
    </source>
</reference>
<dbReference type="EMBL" id="QTSX02003678">
    <property type="protein sequence ID" value="KAJ9068903.1"/>
    <property type="molecule type" value="Genomic_DNA"/>
</dbReference>
<accession>A0ACC2T2L2</accession>
<protein>
    <submittedName>
        <fullName evidence="1">Uncharacterized protein</fullName>
    </submittedName>
</protein>
<name>A0ACC2T2L2_9FUNG</name>
<gene>
    <name evidence="1" type="ORF">DSO57_1024006</name>
</gene>
<comment type="caution">
    <text evidence="1">The sequence shown here is derived from an EMBL/GenBank/DDBJ whole genome shotgun (WGS) entry which is preliminary data.</text>
</comment>
<sequence length="320" mass="36772">MFKPAVKGLLTKLAQPKHLRSTFKVKGEAKGYASEPLVAKQLLQPRSKIDSSPDHFPIHFGSNHSETLEKRQFTETPSCERVLKNMFLVTYEKQHELSRAFLRFQEFYESPVFRQKYFTIDEFKSWYIRKFGKFTYETDWIGFNIPSTVFEEFESGKMNPLSSEEIKLLDIVSTKPKPFYIIGSTSSILGRPADNLGFIEPCHRKKLSLGTKSQELSATLIHEMSHGLFYLDLKYSNGVMQEVSSMGVEINPLFQIFYQLGYHKEVWIDEAAAYLISECASHPVLSLNGIDVNTQPWSELRAKLQHLFSTACDDNLRAQS</sequence>
<evidence type="ECO:0000313" key="2">
    <source>
        <dbReference type="Proteomes" id="UP001165960"/>
    </source>
</evidence>
<keyword evidence="2" id="KW-1185">Reference proteome</keyword>
<proteinExistence type="predicted"/>
<evidence type="ECO:0000313" key="1">
    <source>
        <dbReference type="EMBL" id="KAJ9068903.1"/>
    </source>
</evidence>
<dbReference type="Proteomes" id="UP001165960">
    <property type="component" value="Unassembled WGS sequence"/>
</dbReference>